<keyword evidence="4" id="KW-1185">Reference proteome</keyword>
<evidence type="ECO:0000256" key="1">
    <source>
        <dbReference type="SAM" id="MobiDB-lite"/>
    </source>
</evidence>
<feature type="region of interest" description="Disordered" evidence="1">
    <location>
        <begin position="26"/>
        <end position="96"/>
    </location>
</feature>
<accession>A0A182QV17</accession>
<evidence type="ECO:0000256" key="2">
    <source>
        <dbReference type="SAM" id="SignalP"/>
    </source>
</evidence>
<dbReference type="Proteomes" id="UP000075886">
    <property type="component" value="Unassembled WGS sequence"/>
</dbReference>
<keyword evidence="2" id="KW-0732">Signal</keyword>
<reference evidence="3" key="2">
    <citation type="submission" date="2020-05" db="UniProtKB">
        <authorList>
            <consortium name="EnsemblMetazoa"/>
        </authorList>
    </citation>
    <scope>IDENTIFICATION</scope>
    <source>
        <strain evidence="3">FAR1</strain>
    </source>
</reference>
<evidence type="ECO:0000313" key="3">
    <source>
        <dbReference type="EnsemblMetazoa" id="AFAF017444-PA"/>
    </source>
</evidence>
<feature type="region of interest" description="Disordered" evidence="1">
    <location>
        <begin position="126"/>
        <end position="152"/>
    </location>
</feature>
<protein>
    <submittedName>
        <fullName evidence="3">Uncharacterized protein</fullName>
    </submittedName>
</protein>
<feature type="compositionally biased region" description="Polar residues" evidence="1">
    <location>
        <begin position="55"/>
        <end position="67"/>
    </location>
</feature>
<organism evidence="3 4">
    <name type="scientific">Anopheles farauti</name>
    <dbReference type="NCBI Taxonomy" id="69004"/>
    <lineage>
        <taxon>Eukaryota</taxon>
        <taxon>Metazoa</taxon>
        <taxon>Ecdysozoa</taxon>
        <taxon>Arthropoda</taxon>
        <taxon>Hexapoda</taxon>
        <taxon>Insecta</taxon>
        <taxon>Pterygota</taxon>
        <taxon>Neoptera</taxon>
        <taxon>Endopterygota</taxon>
        <taxon>Diptera</taxon>
        <taxon>Nematocera</taxon>
        <taxon>Culicoidea</taxon>
        <taxon>Culicidae</taxon>
        <taxon>Anophelinae</taxon>
        <taxon>Anopheles</taxon>
    </lineage>
</organism>
<name>A0A182QV17_9DIPT</name>
<evidence type="ECO:0000313" key="4">
    <source>
        <dbReference type="Proteomes" id="UP000075886"/>
    </source>
</evidence>
<feature type="compositionally biased region" description="Gly residues" evidence="1">
    <location>
        <begin position="72"/>
        <end position="81"/>
    </location>
</feature>
<feature type="signal peptide" evidence="2">
    <location>
        <begin position="1"/>
        <end position="22"/>
    </location>
</feature>
<dbReference type="EnsemblMetazoa" id="AFAF017444-RA">
    <property type="protein sequence ID" value="AFAF017444-PA"/>
    <property type="gene ID" value="AFAF017444"/>
</dbReference>
<sequence length="152" mass="14601">MNAKVLPTSVLLLFVCAGLADSLPDKAATGPLPDVRDESELDGRAGPFDIRPTLPTVTSTEKATTSEQPLGGAAGLLGGAGLPQLGPGTQQSGSPQASLILGSFQAIITPFNPGMLGSVIGALGGGGGSGGGAGGGGVPSLPSFPIGSKPGK</sequence>
<dbReference type="VEuPathDB" id="VectorBase:AFAF017444"/>
<reference evidence="4" key="1">
    <citation type="submission" date="2014-01" db="EMBL/GenBank/DDBJ databases">
        <title>The Genome Sequence of Anopheles farauti FAR1 (V2).</title>
        <authorList>
            <consortium name="The Broad Institute Genomics Platform"/>
            <person name="Neafsey D.E."/>
            <person name="Besansky N."/>
            <person name="Howell P."/>
            <person name="Walton C."/>
            <person name="Young S.K."/>
            <person name="Zeng Q."/>
            <person name="Gargeya S."/>
            <person name="Fitzgerald M."/>
            <person name="Haas B."/>
            <person name="Abouelleil A."/>
            <person name="Allen A.W."/>
            <person name="Alvarado L."/>
            <person name="Arachchi H.M."/>
            <person name="Berlin A.M."/>
            <person name="Chapman S.B."/>
            <person name="Gainer-Dewar J."/>
            <person name="Goldberg J."/>
            <person name="Griggs A."/>
            <person name="Gujja S."/>
            <person name="Hansen M."/>
            <person name="Howarth C."/>
            <person name="Imamovic A."/>
            <person name="Ireland A."/>
            <person name="Larimer J."/>
            <person name="McCowan C."/>
            <person name="Murphy C."/>
            <person name="Pearson M."/>
            <person name="Poon T.W."/>
            <person name="Priest M."/>
            <person name="Roberts A."/>
            <person name="Saif S."/>
            <person name="Shea T."/>
            <person name="Sisk P."/>
            <person name="Sykes S."/>
            <person name="Wortman J."/>
            <person name="Nusbaum C."/>
            <person name="Birren B."/>
        </authorList>
    </citation>
    <scope>NUCLEOTIDE SEQUENCE [LARGE SCALE GENOMIC DNA]</scope>
    <source>
        <strain evidence="4">FAR1</strain>
    </source>
</reference>
<proteinExistence type="predicted"/>
<dbReference type="EMBL" id="AXCN02000581">
    <property type="status" value="NOT_ANNOTATED_CDS"/>
    <property type="molecule type" value="Genomic_DNA"/>
</dbReference>
<dbReference type="AlphaFoldDB" id="A0A182QV17"/>
<feature type="compositionally biased region" description="Basic and acidic residues" evidence="1">
    <location>
        <begin position="34"/>
        <end position="43"/>
    </location>
</feature>
<feature type="compositionally biased region" description="Gly residues" evidence="1">
    <location>
        <begin position="126"/>
        <end position="138"/>
    </location>
</feature>
<feature type="compositionally biased region" description="Low complexity" evidence="1">
    <location>
        <begin position="82"/>
        <end position="96"/>
    </location>
</feature>
<feature type="chain" id="PRO_5008133492" evidence="2">
    <location>
        <begin position="23"/>
        <end position="152"/>
    </location>
</feature>